<dbReference type="Gene3D" id="3.90.350.10">
    <property type="entry name" value="Transposase Inhibitor Protein From Tn5, Chain A, domain 1"/>
    <property type="match status" value="1"/>
</dbReference>
<dbReference type="Gene3D" id="1.10.246.40">
    <property type="entry name" value="Tn5 transposase, domain 1"/>
    <property type="match status" value="1"/>
</dbReference>
<evidence type="ECO:0000313" key="3">
    <source>
        <dbReference type="EMBL" id="KOY81451.1"/>
    </source>
</evidence>
<dbReference type="EMBL" id="LGCI01000010">
    <property type="protein sequence ID" value="KOY81451.1"/>
    <property type="molecule type" value="Genomic_DNA"/>
</dbReference>
<dbReference type="PANTHER" id="PTHR37319">
    <property type="entry name" value="TRANSPOSASE"/>
    <property type="match status" value="1"/>
</dbReference>
<dbReference type="InterPro" id="IPR003201">
    <property type="entry name" value="Transposase_Tn5"/>
</dbReference>
<feature type="domain" description="Transposase Tn5 dimerisation" evidence="1">
    <location>
        <begin position="350"/>
        <end position="434"/>
    </location>
</feature>
<dbReference type="Pfam" id="PF14706">
    <property type="entry name" value="Tnp_DNA_bind"/>
    <property type="match status" value="1"/>
</dbReference>
<evidence type="ECO:0000259" key="1">
    <source>
        <dbReference type="Pfam" id="PF02281"/>
    </source>
</evidence>
<feature type="domain" description="Transposase Tn5-like N-terminal" evidence="2">
    <location>
        <begin position="7"/>
        <end position="49"/>
    </location>
</feature>
<dbReference type="PATRIC" id="fig|33935.3.peg.136"/>
<evidence type="ECO:0000313" key="5">
    <source>
        <dbReference type="EMBL" id="KOY83632.1"/>
    </source>
</evidence>
<dbReference type="Proteomes" id="UP000037977">
    <property type="component" value="Unassembled WGS sequence"/>
</dbReference>
<gene>
    <name evidence="6" type="ORF">ADM90_02650</name>
    <name evidence="5" type="ORF">ADM90_03635</name>
    <name evidence="3" type="ORF">ADM90_15260</name>
    <name evidence="4" type="ORF">ADM90_15910</name>
</gene>
<comment type="caution">
    <text evidence="4">The sequence shown here is derived from an EMBL/GenBank/DDBJ whole genome shotgun (WGS) entry which is preliminary data.</text>
</comment>
<sequence length="445" mass="50640">MGIACGRTIKRVIRSMQTLSKQMGASIASASADKAEAKAIYRLLANPKVTPSVLLQTHRKATMAHIKKREESVILVVQDTTTLNYTAHKKTEGLGDFGASPHHQGLLLHSAIAVTTDGIPLGLLDQFVWTRPVEERGKRTAKRQRPIEAKESYKWLKSMDNSCKNQPKGVRYVHVGDREADIYEFFQHALEKEQDFLVRVVQNRRTTEACKLVDAVKQTPPAGKICVEIPRDTRRNLPKRQATLAIRFKHVHMTAPMNGLKTPKQKATIAVSILHVREETPLSKSKPIEWYLITNRAVTTLEEAIEKVSWYIHRWKIERFHYILKSGCKIEEKQNRTAERLEKQLHVYSIIAVRILGMTYLARQQPTASCAPFLTEEEWQVLYRISNKTSTLPSVPPSIKEAVDSLAKMGGFLGRKADGDPGVKVLWRGFNRFYTVLEYYQHLLP</sequence>
<dbReference type="InterPro" id="IPR054836">
    <property type="entry name" value="Tn5_transposase"/>
</dbReference>
<dbReference type="EMBL" id="LGCI01000010">
    <property type="protein sequence ID" value="KOY81463.1"/>
    <property type="molecule type" value="Genomic_DNA"/>
</dbReference>
<evidence type="ECO:0000313" key="6">
    <source>
        <dbReference type="EMBL" id="KOY83868.1"/>
    </source>
</evidence>
<dbReference type="InterPro" id="IPR014735">
    <property type="entry name" value="Transposase_Tn5-like_N"/>
</dbReference>
<keyword evidence="7" id="KW-1185">Reference proteome</keyword>
<proteinExistence type="predicted"/>
<organism evidence="4 7">
    <name type="scientific">Lysinibacillus macroides</name>
    <dbReference type="NCBI Taxonomy" id="33935"/>
    <lineage>
        <taxon>Bacteria</taxon>
        <taxon>Bacillati</taxon>
        <taxon>Bacillota</taxon>
        <taxon>Bacilli</taxon>
        <taxon>Bacillales</taxon>
        <taxon>Bacillaceae</taxon>
        <taxon>Lysinibacillus</taxon>
    </lineage>
</organism>
<protein>
    <recommendedName>
        <fullName evidence="8">Transposase</fullName>
    </recommendedName>
</protein>
<dbReference type="InterPro" id="IPR038215">
    <property type="entry name" value="TN5-like_N_sf"/>
</dbReference>
<dbReference type="EMBL" id="LGCI01000005">
    <property type="protein sequence ID" value="KOY83632.1"/>
    <property type="molecule type" value="Genomic_DNA"/>
</dbReference>
<dbReference type="InterPro" id="IPR014737">
    <property type="entry name" value="Transposase_Tn5-like_C"/>
</dbReference>
<dbReference type="InterPro" id="IPR012337">
    <property type="entry name" value="RNaseH-like_sf"/>
</dbReference>
<evidence type="ECO:0008006" key="8">
    <source>
        <dbReference type="Google" id="ProtNLM"/>
    </source>
</evidence>
<dbReference type="SUPFAM" id="SSF53098">
    <property type="entry name" value="Ribonuclease H-like"/>
    <property type="match status" value="1"/>
</dbReference>
<dbReference type="PANTHER" id="PTHR37319:SF1">
    <property type="entry name" value="TRANSPOSASE TN5 DIMERISATION DOMAIN-CONTAINING PROTEIN"/>
    <property type="match status" value="1"/>
</dbReference>
<dbReference type="EMBL" id="LGCI01000003">
    <property type="protein sequence ID" value="KOY83868.1"/>
    <property type="molecule type" value="Genomic_DNA"/>
</dbReference>
<dbReference type="InterPro" id="IPR047768">
    <property type="entry name" value="Tn5p-like"/>
</dbReference>
<dbReference type="Gene3D" id="1.10.740.10">
    <property type="entry name" value="Transferase Inhibitor Protein From Tn5, Chain"/>
    <property type="match status" value="1"/>
</dbReference>
<reference evidence="4 7" key="1">
    <citation type="submission" date="2015-07" db="EMBL/GenBank/DDBJ databases">
        <title>Genome sequencing project for genomic taxonomy and phylogenomics of Bacillus-like bacteria.</title>
        <authorList>
            <person name="Liu B."/>
            <person name="Wang J."/>
            <person name="Zhu Y."/>
            <person name="Liu G."/>
            <person name="Chen Q."/>
            <person name="Chen Z."/>
            <person name="Che J."/>
            <person name="Ge C."/>
            <person name="Shi H."/>
            <person name="Pan Z."/>
            <person name="Liu X."/>
        </authorList>
    </citation>
    <scope>NUCLEOTIDE SEQUENCE [LARGE SCALE GENOMIC DNA]</scope>
    <source>
        <strain evidence="4 7">DSM 54</strain>
    </source>
</reference>
<dbReference type="Pfam" id="PF02281">
    <property type="entry name" value="Dimer_Tnp_Tn5"/>
    <property type="match status" value="1"/>
</dbReference>
<evidence type="ECO:0000313" key="4">
    <source>
        <dbReference type="EMBL" id="KOY81463.1"/>
    </source>
</evidence>
<accession>A0A0M9DIS4</accession>
<name>A0A0M9DIS4_9BACI</name>
<dbReference type="NCBIfam" id="NF033590">
    <property type="entry name" value="transpos_IS4_3"/>
    <property type="match status" value="1"/>
</dbReference>
<evidence type="ECO:0000259" key="2">
    <source>
        <dbReference type="Pfam" id="PF14706"/>
    </source>
</evidence>
<dbReference type="STRING" id="33935.ADM90_02650"/>
<evidence type="ECO:0000313" key="7">
    <source>
        <dbReference type="Proteomes" id="UP000037977"/>
    </source>
</evidence>
<dbReference type="AlphaFoldDB" id="A0A0M9DIS4"/>